<evidence type="ECO:0000256" key="9">
    <source>
        <dbReference type="RuleBase" id="RU362026"/>
    </source>
</evidence>
<dbReference type="OrthoDB" id="9773571at2"/>
<dbReference type="PRINTS" id="PR00508">
    <property type="entry name" value="S21N4MTFRASE"/>
</dbReference>
<dbReference type="Pfam" id="PF01555">
    <property type="entry name" value="N6_N4_Mtase"/>
    <property type="match status" value="1"/>
</dbReference>
<dbReference type="Gene3D" id="3.40.50.150">
    <property type="entry name" value="Vaccinia Virus protein VP39"/>
    <property type="match status" value="1"/>
</dbReference>
<dbReference type="STRING" id="282197.SAMN04488517_10870"/>
<dbReference type="GO" id="GO:0015667">
    <property type="term" value="F:site-specific DNA-methyltransferase (cytosine-N4-specific) activity"/>
    <property type="evidence" value="ECO:0007669"/>
    <property type="project" value="UniProtKB-EC"/>
</dbReference>
<evidence type="ECO:0000256" key="4">
    <source>
        <dbReference type="ARBA" id="ARBA00022691"/>
    </source>
</evidence>
<dbReference type="Proteomes" id="UP000048908">
    <property type="component" value="Unassembled WGS sequence"/>
</dbReference>
<evidence type="ECO:0000256" key="6">
    <source>
        <dbReference type="ARBA" id="ARBA00023125"/>
    </source>
</evidence>
<keyword evidence="6" id="KW-0238">DNA-binding</keyword>
<keyword evidence="4" id="KW-0949">S-adenosyl-L-methionine</keyword>
<protein>
    <recommendedName>
        <fullName evidence="9">Methyltransferase</fullName>
        <ecNumber evidence="9">2.1.1.-</ecNumber>
    </recommendedName>
</protein>
<evidence type="ECO:0000256" key="8">
    <source>
        <dbReference type="ARBA" id="ARBA00049120"/>
    </source>
</evidence>
<dbReference type="InterPro" id="IPR001091">
    <property type="entry name" value="RM_Methyltransferase"/>
</dbReference>
<sequence>MPAWGETHDVAVAEALREGRRASSPIYQTNLGSAYCGDSLKVLGSKPFSVHKGMVQLAFTSPPFPLNTKKSYGNLQGEDYVRWFAKFAPLLRDMVTEDGSIVIEIGNAWMPGQPTMSTHVLEAFLRFLKKGDLHLCQEFIWYNPARLPSPIEWVNKERSRVKDAFTRIWWMSPTPRPKADNRKVLREYSPSMKRLIETGKYNAGVRPSEHHIGAESFKANNNGAIPPNVGGVDALPSMDGVITPKGFAEYLEQTANLLKAANTLSSDCYRKFCLERGAPIHPARMPSTLVEFFVKFLTDEGDVVLDPFAGSNTTGAVAQDLGRRWLSIEADWNYAAHSIGRFDPTALTSTCEGLEVNEIEQNEELGDRSYNAKAPPTASSSEMLLK</sequence>
<evidence type="ECO:0000259" key="11">
    <source>
        <dbReference type="Pfam" id="PF01555"/>
    </source>
</evidence>
<accession>A0A0M6XW93</accession>
<evidence type="ECO:0000256" key="7">
    <source>
        <dbReference type="ARBA" id="ARBA00047942"/>
    </source>
</evidence>
<evidence type="ECO:0000313" key="12">
    <source>
        <dbReference type="EMBL" id="CTQ34365.1"/>
    </source>
</evidence>
<dbReference type="GO" id="GO:0003677">
    <property type="term" value="F:DNA binding"/>
    <property type="evidence" value="ECO:0007669"/>
    <property type="project" value="UniProtKB-KW"/>
</dbReference>
<proteinExistence type="inferred from homology"/>
<dbReference type="EMBL" id="CXPG01000021">
    <property type="protein sequence ID" value="CTQ34365.1"/>
    <property type="molecule type" value="Genomic_DNA"/>
</dbReference>
<feature type="compositionally biased region" description="Polar residues" evidence="10">
    <location>
        <begin position="377"/>
        <end position="386"/>
    </location>
</feature>
<evidence type="ECO:0000256" key="3">
    <source>
        <dbReference type="ARBA" id="ARBA00022679"/>
    </source>
</evidence>
<comment type="catalytic activity">
    <reaction evidence="8">
        <text>a 2'-deoxycytidine in DNA + S-adenosyl-L-methionine = an N(4)-methyl-2'-deoxycytidine in DNA + S-adenosyl-L-homocysteine + H(+)</text>
        <dbReference type="Rhea" id="RHEA:16857"/>
        <dbReference type="Rhea" id="RHEA-COMP:11369"/>
        <dbReference type="Rhea" id="RHEA-COMP:13674"/>
        <dbReference type="ChEBI" id="CHEBI:15378"/>
        <dbReference type="ChEBI" id="CHEBI:57856"/>
        <dbReference type="ChEBI" id="CHEBI:59789"/>
        <dbReference type="ChEBI" id="CHEBI:85452"/>
        <dbReference type="ChEBI" id="CHEBI:137933"/>
        <dbReference type="EC" id="2.1.1.113"/>
    </reaction>
</comment>
<organism evidence="12 13">
    <name type="scientific">Jannaschia rubra</name>
    <dbReference type="NCBI Taxonomy" id="282197"/>
    <lineage>
        <taxon>Bacteria</taxon>
        <taxon>Pseudomonadati</taxon>
        <taxon>Pseudomonadota</taxon>
        <taxon>Alphaproteobacteria</taxon>
        <taxon>Rhodobacterales</taxon>
        <taxon>Roseobacteraceae</taxon>
        <taxon>Jannaschia</taxon>
    </lineage>
</organism>
<dbReference type="GO" id="GO:0032259">
    <property type="term" value="P:methylation"/>
    <property type="evidence" value="ECO:0007669"/>
    <property type="project" value="UniProtKB-KW"/>
</dbReference>
<comment type="catalytic activity">
    <reaction evidence="7">
        <text>a 2'-deoxyadenosine in DNA + S-adenosyl-L-methionine = an N(6)-methyl-2'-deoxyadenosine in DNA + S-adenosyl-L-homocysteine + H(+)</text>
        <dbReference type="Rhea" id="RHEA:15197"/>
        <dbReference type="Rhea" id="RHEA-COMP:12418"/>
        <dbReference type="Rhea" id="RHEA-COMP:12419"/>
        <dbReference type="ChEBI" id="CHEBI:15378"/>
        <dbReference type="ChEBI" id="CHEBI:57856"/>
        <dbReference type="ChEBI" id="CHEBI:59789"/>
        <dbReference type="ChEBI" id="CHEBI:90615"/>
        <dbReference type="ChEBI" id="CHEBI:90616"/>
        <dbReference type="EC" id="2.1.1.72"/>
    </reaction>
</comment>
<dbReference type="InterPro" id="IPR017985">
    <property type="entry name" value="MeTrfase_CN4_CS"/>
</dbReference>
<dbReference type="GO" id="GO:0009307">
    <property type="term" value="P:DNA restriction-modification system"/>
    <property type="evidence" value="ECO:0007669"/>
    <property type="project" value="UniProtKB-KW"/>
</dbReference>
<feature type="region of interest" description="Disordered" evidence="10">
    <location>
        <begin position="362"/>
        <end position="386"/>
    </location>
</feature>
<name>A0A0M6XW93_9RHOB</name>
<dbReference type="RefSeq" id="WP_055683728.1">
    <property type="nucleotide sequence ID" value="NZ_FOOS01000008.1"/>
</dbReference>
<dbReference type="GO" id="GO:0009007">
    <property type="term" value="F:site-specific DNA-methyltransferase (adenine-specific) activity"/>
    <property type="evidence" value="ECO:0007669"/>
    <property type="project" value="UniProtKB-EC"/>
</dbReference>
<dbReference type="SUPFAM" id="SSF53335">
    <property type="entry name" value="S-adenosyl-L-methionine-dependent methyltransferases"/>
    <property type="match status" value="1"/>
</dbReference>
<keyword evidence="5" id="KW-0680">Restriction system</keyword>
<dbReference type="InterPro" id="IPR029063">
    <property type="entry name" value="SAM-dependent_MTases_sf"/>
</dbReference>
<keyword evidence="13" id="KW-1185">Reference proteome</keyword>
<keyword evidence="2 12" id="KW-0489">Methyltransferase</keyword>
<evidence type="ECO:0000256" key="2">
    <source>
        <dbReference type="ARBA" id="ARBA00022603"/>
    </source>
</evidence>
<evidence type="ECO:0000256" key="5">
    <source>
        <dbReference type="ARBA" id="ARBA00022747"/>
    </source>
</evidence>
<evidence type="ECO:0000256" key="10">
    <source>
        <dbReference type="SAM" id="MobiDB-lite"/>
    </source>
</evidence>
<dbReference type="InterPro" id="IPR002941">
    <property type="entry name" value="DNA_methylase_N4/N6"/>
</dbReference>
<keyword evidence="3 12" id="KW-0808">Transferase</keyword>
<comment type="similarity">
    <text evidence="1">Belongs to the N(4)/N(6)-methyltransferase family. N(4) subfamily.</text>
</comment>
<dbReference type="PROSITE" id="PS00093">
    <property type="entry name" value="N4_MTASE"/>
    <property type="match status" value="1"/>
</dbReference>
<dbReference type="GO" id="GO:0008170">
    <property type="term" value="F:N-methyltransferase activity"/>
    <property type="evidence" value="ECO:0007669"/>
    <property type="project" value="InterPro"/>
</dbReference>
<feature type="domain" description="DNA methylase N-4/N-6" evidence="11">
    <location>
        <begin position="55"/>
        <end position="336"/>
    </location>
</feature>
<evidence type="ECO:0000313" key="13">
    <source>
        <dbReference type="Proteomes" id="UP000048908"/>
    </source>
</evidence>
<dbReference type="AlphaFoldDB" id="A0A0M6XW93"/>
<reference evidence="12 13" key="1">
    <citation type="submission" date="2015-07" db="EMBL/GenBank/DDBJ databases">
        <authorList>
            <person name="Noorani M."/>
        </authorList>
    </citation>
    <scope>NUCLEOTIDE SEQUENCE [LARGE SCALE GENOMIC DNA]</scope>
    <source>
        <strain evidence="12 13">CECT 5088</strain>
    </source>
</reference>
<dbReference type="EC" id="2.1.1.-" evidence="9"/>
<evidence type="ECO:0000256" key="1">
    <source>
        <dbReference type="ARBA" id="ARBA00010203"/>
    </source>
</evidence>
<gene>
    <name evidence="12" type="primary">pvuIIM</name>
    <name evidence="12" type="ORF">JAN5088_03161</name>
</gene>